<organism evidence="2 3">
    <name type="scientific">Reticulibacter mediterranei</name>
    <dbReference type="NCBI Taxonomy" id="2778369"/>
    <lineage>
        <taxon>Bacteria</taxon>
        <taxon>Bacillati</taxon>
        <taxon>Chloroflexota</taxon>
        <taxon>Ktedonobacteria</taxon>
        <taxon>Ktedonobacterales</taxon>
        <taxon>Reticulibacteraceae</taxon>
        <taxon>Reticulibacter</taxon>
    </lineage>
</organism>
<feature type="region of interest" description="Disordered" evidence="1">
    <location>
        <begin position="16"/>
        <end position="36"/>
    </location>
</feature>
<sequence length="61" mass="7003">MAGALRLSPLGALQWERAGDWPGERDKRKAPATPPHLPLSLWVVEKDVPIRDKEMDTWERK</sequence>
<feature type="compositionally biased region" description="Basic and acidic residues" evidence="1">
    <location>
        <begin position="17"/>
        <end position="29"/>
    </location>
</feature>
<reference evidence="2" key="1">
    <citation type="submission" date="2020-10" db="EMBL/GenBank/DDBJ databases">
        <title>Taxonomic study of unclassified bacteria belonging to the class Ktedonobacteria.</title>
        <authorList>
            <person name="Yabe S."/>
            <person name="Wang C.M."/>
            <person name="Zheng Y."/>
            <person name="Sakai Y."/>
            <person name="Cavaletti L."/>
            <person name="Monciardini P."/>
            <person name="Donadio S."/>
        </authorList>
    </citation>
    <scope>NUCLEOTIDE SEQUENCE</scope>
    <source>
        <strain evidence="2">ID150040</strain>
    </source>
</reference>
<protein>
    <submittedName>
        <fullName evidence="2">Uncharacterized protein</fullName>
    </submittedName>
</protein>
<proteinExistence type="predicted"/>
<evidence type="ECO:0000313" key="3">
    <source>
        <dbReference type="Proteomes" id="UP000597444"/>
    </source>
</evidence>
<accession>A0A8J3N478</accession>
<comment type="caution">
    <text evidence="2">The sequence shown here is derived from an EMBL/GenBank/DDBJ whole genome shotgun (WGS) entry which is preliminary data.</text>
</comment>
<dbReference type="Proteomes" id="UP000597444">
    <property type="component" value="Unassembled WGS sequence"/>
</dbReference>
<evidence type="ECO:0000256" key="1">
    <source>
        <dbReference type="SAM" id="MobiDB-lite"/>
    </source>
</evidence>
<keyword evidence="3" id="KW-1185">Reference proteome</keyword>
<name>A0A8J3N478_9CHLR</name>
<evidence type="ECO:0000313" key="2">
    <source>
        <dbReference type="EMBL" id="GHO97749.1"/>
    </source>
</evidence>
<dbReference type="AlphaFoldDB" id="A0A8J3N478"/>
<dbReference type="EMBL" id="BNJK01000002">
    <property type="protein sequence ID" value="GHO97749.1"/>
    <property type="molecule type" value="Genomic_DNA"/>
</dbReference>
<gene>
    <name evidence="2" type="ORF">KSF_077970</name>
</gene>